<comment type="similarity">
    <text evidence="2 5">Belongs to the GINS1/PSF1 family.</text>
</comment>
<dbReference type="Pfam" id="PF05916">
    <property type="entry name" value="Sld5"/>
    <property type="match status" value="1"/>
</dbReference>
<name>A0AAD4NE73_9BILA</name>
<feature type="domain" description="GINS subunit" evidence="6">
    <location>
        <begin position="75"/>
        <end position="137"/>
    </location>
</feature>
<dbReference type="Pfam" id="PF24997">
    <property type="entry name" value="PSF1_C"/>
    <property type="match status" value="1"/>
</dbReference>
<dbReference type="SUPFAM" id="SSF158573">
    <property type="entry name" value="GINS helical bundle-like"/>
    <property type="match status" value="1"/>
</dbReference>
<comment type="caution">
    <text evidence="8">The sequence shown here is derived from an EMBL/GenBank/DDBJ whole genome shotgun (WGS) entry which is preliminary data.</text>
</comment>
<dbReference type="GO" id="GO:1902983">
    <property type="term" value="P:DNA strand elongation involved in mitotic DNA replication"/>
    <property type="evidence" value="ECO:0007669"/>
    <property type="project" value="TreeGrafter"/>
</dbReference>
<dbReference type="InterPro" id="IPR005339">
    <property type="entry name" value="GINS_Psf1"/>
</dbReference>
<comment type="subunit">
    <text evidence="5">Component of the GINS complex.</text>
</comment>
<evidence type="ECO:0000313" key="9">
    <source>
        <dbReference type="Proteomes" id="UP001201812"/>
    </source>
</evidence>
<evidence type="ECO:0000256" key="1">
    <source>
        <dbReference type="ARBA" id="ARBA00004123"/>
    </source>
</evidence>
<dbReference type="EMBL" id="JAKKPZ010000002">
    <property type="protein sequence ID" value="KAI1725727.1"/>
    <property type="molecule type" value="Genomic_DNA"/>
</dbReference>
<evidence type="ECO:0000256" key="3">
    <source>
        <dbReference type="ARBA" id="ARBA00022705"/>
    </source>
</evidence>
<evidence type="ECO:0000259" key="7">
    <source>
        <dbReference type="Pfam" id="PF24997"/>
    </source>
</evidence>
<comment type="function">
    <text evidence="5">Required for correct functioning of the GINS complex, a complex that plays an essential role in the initiation of DNA replication, and progression of DNA replication forks. GINS complex seems to bind preferentially to single-stranded DNA.</text>
</comment>
<keyword evidence="3 5" id="KW-0235">DNA replication</keyword>
<evidence type="ECO:0000256" key="2">
    <source>
        <dbReference type="ARBA" id="ARBA00006677"/>
    </source>
</evidence>
<dbReference type="PANTHER" id="PTHR12914:SF2">
    <property type="entry name" value="DNA REPLICATION COMPLEX GINS PROTEIN PSF1"/>
    <property type="match status" value="1"/>
</dbReference>
<dbReference type="InterPro" id="IPR021151">
    <property type="entry name" value="GINS_A"/>
</dbReference>
<protein>
    <recommendedName>
        <fullName evidence="5">DNA replication complex GINS protein PSF1</fullName>
    </recommendedName>
</protein>
<evidence type="ECO:0000259" key="6">
    <source>
        <dbReference type="Pfam" id="PF05916"/>
    </source>
</evidence>
<dbReference type="Proteomes" id="UP001201812">
    <property type="component" value="Unassembled WGS sequence"/>
</dbReference>
<dbReference type="CDD" id="cd11710">
    <property type="entry name" value="GINS_A_psf1"/>
    <property type="match status" value="1"/>
</dbReference>
<evidence type="ECO:0000313" key="8">
    <source>
        <dbReference type="EMBL" id="KAI1725727.1"/>
    </source>
</evidence>
<dbReference type="AlphaFoldDB" id="A0AAD4NE73"/>
<feature type="domain" description="DNA replication complex GINS protein PSF1 C-terminal" evidence="7">
    <location>
        <begin position="153"/>
        <end position="203"/>
    </location>
</feature>
<proteinExistence type="inferred from homology"/>
<gene>
    <name evidence="8" type="ORF">DdX_02403</name>
</gene>
<dbReference type="GO" id="GO:0000811">
    <property type="term" value="C:GINS complex"/>
    <property type="evidence" value="ECO:0007669"/>
    <property type="project" value="UniProtKB-UniRule"/>
</dbReference>
<dbReference type="InterPro" id="IPR036224">
    <property type="entry name" value="GINS_bundle-like_dom_sf"/>
</dbReference>
<keyword evidence="9" id="KW-1185">Reference proteome</keyword>
<dbReference type="PANTHER" id="PTHR12914">
    <property type="entry name" value="PARTNER OF SLD5"/>
    <property type="match status" value="1"/>
</dbReference>
<reference evidence="8" key="1">
    <citation type="submission" date="2022-01" db="EMBL/GenBank/DDBJ databases">
        <title>Genome Sequence Resource for Two Populations of Ditylenchus destructor, the Migratory Endoparasitic Phytonematode.</title>
        <authorList>
            <person name="Zhang H."/>
            <person name="Lin R."/>
            <person name="Xie B."/>
        </authorList>
    </citation>
    <scope>NUCLEOTIDE SEQUENCE</scope>
    <source>
        <strain evidence="8">BazhouSP</strain>
    </source>
</reference>
<sequence>MNPSSSNATVADYALELVRELYNNPDIIPPYNEELVRKCANQITELYNANLRSLLDIRDGTCSEEERSMTMIKARQASIERIKQCCCAYLNERMNRLKHLRWKTGGLLSDVIKTNLGPSELKWFNSYANSIFTFQNKFGEDGIDLFKHVDPPKSLLIHVKALKDFGGFETSDGTMVVFAKNSMHYLPKQDCENLIRRGILEQIN</sequence>
<comment type="subcellular location">
    <subcellularLocation>
        <location evidence="1 5">Nucleus</location>
    </subcellularLocation>
</comment>
<dbReference type="InterPro" id="IPR056783">
    <property type="entry name" value="PSF1_C"/>
</dbReference>
<organism evidence="8 9">
    <name type="scientific">Ditylenchus destructor</name>
    <dbReference type="NCBI Taxonomy" id="166010"/>
    <lineage>
        <taxon>Eukaryota</taxon>
        <taxon>Metazoa</taxon>
        <taxon>Ecdysozoa</taxon>
        <taxon>Nematoda</taxon>
        <taxon>Chromadorea</taxon>
        <taxon>Rhabditida</taxon>
        <taxon>Tylenchina</taxon>
        <taxon>Tylenchomorpha</taxon>
        <taxon>Sphaerularioidea</taxon>
        <taxon>Anguinidae</taxon>
        <taxon>Anguininae</taxon>
        <taxon>Ditylenchus</taxon>
    </lineage>
</organism>
<dbReference type="CDD" id="cd21696">
    <property type="entry name" value="GINS_B_Psf1"/>
    <property type="match status" value="1"/>
</dbReference>
<evidence type="ECO:0000256" key="4">
    <source>
        <dbReference type="ARBA" id="ARBA00023242"/>
    </source>
</evidence>
<keyword evidence="4 5" id="KW-0539">Nucleus</keyword>
<accession>A0AAD4NE73</accession>
<evidence type="ECO:0000256" key="5">
    <source>
        <dbReference type="RuleBase" id="RU368085"/>
    </source>
</evidence>
<dbReference type="Gene3D" id="1.20.58.1030">
    <property type="match status" value="1"/>
</dbReference>